<accession>A0AAE9A304</accession>
<evidence type="ECO:0000256" key="1">
    <source>
        <dbReference type="SAM" id="MobiDB-lite"/>
    </source>
</evidence>
<proteinExistence type="predicted"/>
<dbReference type="AlphaFoldDB" id="A0AAE9A304"/>
<feature type="region of interest" description="Disordered" evidence="1">
    <location>
        <begin position="156"/>
        <end position="204"/>
    </location>
</feature>
<dbReference type="Proteomes" id="UP000827892">
    <property type="component" value="Chromosome V"/>
</dbReference>
<dbReference type="KEGG" id="cbr:CBG_18930"/>
<reference evidence="2 3" key="1">
    <citation type="submission" date="2022-02" db="EMBL/GenBank/DDBJ databases">
        <title>Chromosome-level reference genomes for two strains of Caenorhabditis briggsae: an improved platform for comparative genomics.</title>
        <authorList>
            <person name="Stevens L."/>
            <person name="Andersen E.C."/>
        </authorList>
    </citation>
    <scope>NUCLEOTIDE SEQUENCE [LARGE SCALE GENOMIC DNA]</scope>
    <source>
        <strain evidence="2">QX1410_ONT</strain>
        <tissue evidence="2">Whole-organism</tissue>
    </source>
</reference>
<protein>
    <submittedName>
        <fullName evidence="2">Uncharacterized protein</fullName>
    </submittedName>
</protein>
<sequence>MVDFKKKQTTRIVVRSSRKDVSSVPQRELKKRKSVHFEEEICEGAVATSQFVTKTNREWTFVATSFDLPHENRVVKREAGDKELLVLCNYSDSSEDVPDFDDDSDDQIPFNIFAEQGMRISWQSGTNSSSVSTLRITSMLRIESCRQDISPFEESENIRRSSYSSGNDDIEKAFQGSLSCSNGKKHSRSRNPSTTEKNDDFESGDFWDIVEF</sequence>
<dbReference type="OMA" id="SDDFWSQ"/>
<evidence type="ECO:0000313" key="3">
    <source>
        <dbReference type="Proteomes" id="UP000827892"/>
    </source>
</evidence>
<dbReference type="EMBL" id="CP090895">
    <property type="protein sequence ID" value="ULT90245.1"/>
    <property type="molecule type" value="Genomic_DNA"/>
</dbReference>
<organism evidence="2 3">
    <name type="scientific">Caenorhabditis briggsae</name>
    <dbReference type="NCBI Taxonomy" id="6238"/>
    <lineage>
        <taxon>Eukaryota</taxon>
        <taxon>Metazoa</taxon>
        <taxon>Ecdysozoa</taxon>
        <taxon>Nematoda</taxon>
        <taxon>Chromadorea</taxon>
        <taxon>Rhabditida</taxon>
        <taxon>Rhabditina</taxon>
        <taxon>Rhabditomorpha</taxon>
        <taxon>Rhabditoidea</taxon>
        <taxon>Rhabditidae</taxon>
        <taxon>Peloderinae</taxon>
        <taxon>Caenorhabditis</taxon>
    </lineage>
</organism>
<gene>
    <name evidence="2" type="ORF">L3Y34_008538</name>
</gene>
<name>A0AAE9A304_CAEBR</name>
<evidence type="ECO:0000313" key="2">
    <source>
        <dbReference type="EMBL" id="ULT90245.1"/>
    </source>
</evidence>